<reference evidence="4 5" key="1">
    <citation type="submission" date="2021-04" db="EMBL/GenBank/DDBJ databases">
        <authorList>
            <person name="Bliznina A."/>
        </authorList>
    </citation>
    <scope>NUCLEOTIDE SEQUENCE [LARGE SCALE GENOMIC DNA]</scope>
</reference>
<accession>A0ABN7SBR6</accession>
<sequence>MEELKNTFDIFDRDGSGEISINEVRCTLNAFGFFPSEAFLGECLRKFDLDNNRLIDFDEFKFMYATLMKDSPKFASEELREVFNTLEVIDKRKCNTKGYHGMGCDEDGFISDKENPLYFSNYLPTGSVPVQDVIKMLTMSQGTTEGTNESSAISEEEAKAFLLQFTDDTGRVQTSDIVAFLAESE</sequence>
<dbReference type="EMBL" id="OU015569">
    <property type="protein sequence ID" value="CAG5097500.1"/>
    <property type="molecule type" value="Genomic_DNA"/>
</dbReference>
<dbReference type="Gene3D" id="1.10.238.10">
    <property type="entry name" value="EF-hand"/>
    <property type="match status" value="1"/>
</dbReference>
<name>A0ABN7SBR6_OIKDI</name>
<keyword evidence="5" id="KW-1185">Reference proteome</keyword>
<proteinExistence type="predicted"/>
<feature type="domain" description="EF-hand" evidence="3">
    <location>
        <begin position="1"/>
        <end position="34"/>
    </location>
</feature>
<dbReference type="PANTHER" id="PTHR23048">
    <property type="entry name" value="MYOSIN LIGHT CHAIN 1, 3"/>
    <property type="match status" value="1"/>
</dbReference>
<evidence type="ECO:0000256" key="1">
    <source>
        <dbReference type="ARBA" id="ARBA00022737"/>
    </source>
</evidence>
<dbReference type="PROSITE" id="PS50222">
    <property type="entry name" value="EF_HAND_2"/>
    <property type="match status" value="2"/>
</dbReference>
<evidence type="ECO:0000313" key="5">
    <source>
        <dbReference type="Proteomes" id="UP001158576"/>
    </source>
</evidence>
<dbReference type="Proteomes" id="UP001158576">
    <property type="component" value="Chromosome XSR"/>
</dbReference>
<feature type="domain" description="EF-hand" evidence="3">
    <location>
        <begin position="35"/>
        <end position="70"/>
    </location>
</feature>
<dbReference type="SMART" id="SM00054">
    <property type="entry name" value="EFh"/>
    <property type="match status" value="2"/>
</dbReference>
<organism evidence="4 5">
    <name type="scientific">Oikopleura dioica</name>
    <name type="common">Tunicate</name>
    <dbReference type="NCBI Taxonomy" id="34765"/>
    <lineage>
        <taxon>Eukaryota</taxon>
        <taxon>Metazoa</taxon>
        <taxon>Chordata</taxon>
        <taxon>Tunicata</taxon>
        <taxon>Appendicularia</taxon>
        <taxon>Copelata</taxon>
        <taxon>Oikopleuridae</taxon>
        <taxon>Oikopleura</taxon>
    </lineage>
</organism>
<evidence type="ECO:0000256" key="2">
    <source>
        <dbReference type="ARBA" id="ARBA00022837"/>
    </source>
</evidence>
<dbReference type="InterPro" id="IPR018247">
    <property type="entry name" value="EF_Hand_1_Ca_BS"/>
</dbReference>
<dbReference type="SUPFAM" id="SSF47473">
    <property type="entry name" value="EF-hand"/>
    <property type="match status" value="1"/>
</dbReference>
<keyword evidence="1" id="KW-0677">Repeat</keyword>
<evidence type="ECO:0000313" key="4">
    <source>
        <dbReference type="EMBL" id="CAG5097500.1"/>
    </source>
</evidence>
<dbReference type="Pfam" id="PF13499">
    <property type="entry name" value="EF-hand_7"/>
    <property type="match status" value="1"/>
</dbReference>
<evidence type="ECO:0000259" key="3">
    <source>
        <dbReference type="PROSITE" id="PS50222"/>
    </source>
</evidence>
<dbReference type="InterPro" id="IPR011992">
    <property type="entry name" value="EF-hand-dom_pair"/>
</dbReference>
<gene>
    <name evidence="4" type="ORF">OKIOD_LOCUS6658</name>
</gene>
<keyword evidence="2" id="KW-0106">Calcium</keyword>
<dbReference type="InterPro" id="IPR002048">
    <property type="entry name" value="EF_hand_dom"/>
</dbReference>
<dbReference type="InterPro" id="IPR050230">
    <property type="entry name" value="CALM/Myosin/TropC-like"/>
</dbReference>
<protein>
    <submittedName>
        <fullName evidence="4">Oidioi.mRNA.OKI2018_I69.XSR.g15100.t1.cds</fullName>
    </submittedName>
</protein>
<dbReference type="PROSITE" id="PS00018">
    <property type="entry name" value="EF_HAND_1"/>
    <property type="match status" value="2"/>
</dbReference>
<dbReference type="PANTHER" id="PTHR23048:SF0">
    <property type="entry name" value="CALMODULIN LIKE 3"/>
    <property type="match status" value="1"/>
</dbReference>